<feature type="compositionally biased region" description="Pro residues" evidence="11">
    <location>
        <begin position="77"/>
        <end position="86"/>
    </location>
</feature>
<dbReference type="GO" id="GO:0008380">
    <property type="term" value="P:RNA splicing"/>
    <property type="evidence" value="ECO:0007669"/>
    <property type="project" value="UniProtKB-KW"/>
</dbReference>
<name>A0A4X1U7L1_PIG</name>
<sequence length="146" mass="15215">VGGVGTALLPPPFHLRGTSPTFSQRSHDIFDHLEGAAGRALPSAAPAGPGHSGGFKLPPLPSRRPPAGARGRATQSPAPPRAPPVPDYVAHPERWTKYSLEDVAEASERVPVPDPQSLPRPPPQSWGPSPRQPPPGSPGALRCPPT</sequence>
<evidence type="ECO:0000256" key="1">
    <source>
        <dbReference type="ARBA" id="ARBA00004123"/>
    </source>
</evidence>
<keyword evidence="4" id="KW-0963">Cytoplasm</keyword>
<evidence type="ECO:0000256" key="2">
    <source>
        <dbReference type="ARBA" id="ARBA00004496"/>
    </source>
</evidence>
<keyword evidence="5" id="KW-0507">mRNA processing</keyword>
<keyword evidence="8" id="KW-0539">Nucleus</keyword>
<reference evidence="12" key="2">
    <citation type="submission" date="2025-08" db="UniProtKB">
        <authorList>
            <consortium name="Ensembl"/>
        </authorList>
    </citation>
    <scope>IDENTIFICATION</scope>
</reference>
<feature type="compositionally biased region" description="Low complexity" evidence="11">
    <location>
        <begin position="35"/>
        <end position="49"/>
    </location>
</feature>
<reference evidence="13" key="1">
    <citation type="submission" date="2017-08" db="EMBL/GenBank/DDBJ databases">
        <title>USMARCv1.0.</title>
        <authorList>
            <person name="Hannum G.I."/>
            <person name="Koren S."/>
            <person name="Schroeder S.G."/>
            <person name="Chin S.C."/>
            <person name="Nonneman D.J."/>
            <person name="Becker S.A."/>
            <person name="Rosen B.D."/>
            <person name="Bickhart D.M."/>
            <person name="Putnam N.H."/>
            <person name="Green R.E."/>
            <person name="Tuggle C.K."/>
            <person name="Liu H."/>
            <person name="Rohrer G.A."/>
            <person name="Warr A."/>
            <person name="Hall R."/>
            <person name="Kim K."/>
            <person name="Hume D.A."/>
            <person name="Talbot R."/>
            <person name="Chow W."/>
            <person name="Howe K."/>
            <person name="Schwartz A.S."/>
            <person name="Watson M."/>
            <person name="Archibald A.L."/>
            <person name="Phillippy A.M."/>
            <person name="Smith T.P.L."/>
        </authorList>
    </citation>
    <scope>NUCLEOTIDE SEQUENCE [LARGE SCALE GENOMIC DNA]</scope>
</reference>
<evidence type="ECO:0000313" key="12">
    <source>
        <dbReference type="Ensembl" id="ENSSSCP00070024858.1"/>
    </source>
</evidence>
<comment type="function">
    <text evidence="10">Protein associated with the U5 snRNP, during its maturation and its post-splicing recycling and which is required for spliceosomal tri-snRNP complex assembly in the nucleus. Has a molecular sequestering activity and transiently hinders SNRNP200 binding sites for constitutive splicing factors that intervene later during the assembly of the spliceosome and splicing. Together with its molecular sequestering activity, may also function as a molecular adapter and placeholder, coordinating the assembly of the U5 snRNP and its association with the U4/U6 di-snRNP.</text>
</comment>
<dbReference type="GO" id="GO:0006397">
    <property type="term" value="P:mRNA processing"/>
    <property type="evidence" value="ECO:0007669"/>
    <property type="project" value="UniProtKB-KW"/>
</dbReference>
<comment type="similarity">
    <text evidence="3">Belongs to the TSSC4 family.</text>
</comment>
<dbReference type="Pfam" id="PF15264">
    <property type="entry name" value="TSSC4"/>
    <property type="match status" value="1"/>
</dbReference>
<organism evidence="12 13">
    <name type="scientific">Sus scrofa</name>
    <name type="common">Pig</name>
    <dbReference type="NCBI Taxonomy" id="9823"/>
    <lineage>
        <taxon>Eukaryota</taxon>
        <taxon>Metazoa</taxon>
        <taxon>Chordata</taxon>
        <taxon>Craniata</taxon>
        <taxon>Vertebrata</taxon>
        <taxon>Euteleostomi</taxon>
        <taxon>Mammalia</taxon>
        <taxon>Eutheria</taxon>
        <taxon>Laurasiatheria</taxon>
        <taxon>Artiodactyla</taxon>
        <taxon>Suina</taxon>
        <taxon>Suidae</taxon>
        <taxon>Sus</taxon>
    </lineage>
</organism>
<evidence type="ECO:0000256" key="9">
    <source>
        <dbReference type="ARBA" id="ARBA00035304"/>
    </source>
</evidence>
<evidence type="ECO:0000256" key="5">
    <source>
        <dbReference type="ARBA" id="ARBA00022664"/>
    </source>
</evidence>
<evidence type="ECO:0000256" key="8">
    <source>
        <dbReference type="ARBA" id="ARBA00023242"/>
    </source>
</evidence>
<evidence type="ECO:0000256" key="11">
    <source>
        <dbReference type="SAM" id="MobiDB-lite"/>
    </source>
</evidence>
<dbReference type="AlphaFoldDB" id="A0A4X1U7L1"/>
<protein>
    <recommendedName>
        <fullName evidence="9">U5 small nuclear ribonucleoprotein TSSC4</fullName>
    </recommendedName>
</protein>
<evidence type="ECO:0000313" key="13">
    <source>
        <dbReference type="Proteomes" id="UP000314985"/>
    </source>
</evidence>
<feature type="compositionally biased region" description="Basic and acidic residues" evidence="11">
    <location>
        <begin position="90"/>
        <end position="100"/>
    </location>
</feature>
<dbReference type="Ensembl" id="ENSSSCT00070029809.1">
    <property type="protein sequence ID" value="ENSSSCP00070024858.1"/>
    <property type="gene ID" value="ENSSSCG00070015173.1"/>
</dbReference>
<evidence type="ECO:0000256" key="4">
    <source>
        <dbReference type="ARBA" id="ARBA00022490"/>
    </source>
</evidence>
<feature type="compositionally biased region" description="Pro residues" evidence="11">
    <location>
        <begin position="112"/>
        <end position="137"/>
    </location>
</feature>
<evidence type="ECO:0000256" key="10">
    <source>
        <dbReference type="ARBA" id="ARBA00045970"/>
    </source>
</evidence>
<feature type="compositionally biased region" description="Basic and acidic residues" evidence="11">
    <location>
        <begin position="25"/>
        <end position="34"/>
    </location>
</feature>
<proteinExistence type="inferred from homology"/>
<feature type="region of interest" description="Disordered" evidence="11">
    <location>
        <begin position="1"/>
        <end position="146"/>
    </location>
</feature>
<dbReference type="GO" id="GO:0005737">
    <property type="term" value="C:cytoplasm"/>
    <property type="evidence" value="ECO:0007669"/>
    <property type="project" value="UniProtKB-SubCell"/>
</dbReference>
<accession>A0A4X1U7L1</accession>
<evidence type="ECO:0000256" key="7">
    <source>
        <dbReference type="ARBA" id="ARBA00023187"/>
    </source>
</evidence>
<dbReference type="PANTHER" id="PTHR13445:SF3">
    <property type="entry name" value="U5 SMALL NUCLEAR RIBONUCLEOPROTEIN TSSC4"/>
    <property type="match status" value="1"/>
</dbReference>
<evidence type="ECO:0000256" key="6">
    <source>
        <dbReference type="ARBA" id="ARBA00022728"/>
    </source>
</evidence>
<dbReference type="Proteomes" id="UP000314985">
    <property type="component" value="Unassembled WGS sequence"/>
</dbReference>
<comment type="subcellular location">
    <subcellularLocation>
        <location evidence="2">Cytoplasm</location>
    </subcellularLocation>
    <subcellularLocation>
        <location evidence="1">Nucleus</location>
    </subcellularLocation>
</comment>
<evidence type="ECO:0000256" key="3">
    <source>
        <dbReference type="ARBA" id="ARBA00010362"/>
    </source>
</evidence>
<keyword evidence="7" id="KW-0508">mRNA splicing</keyword>
<dbReference type="GO" id="GO:0005681">
    <property type="term" value="C:spliceosomal complex"/>
    <property type="evidence" value="ECO:0007669"/>
    <property type="project" value="UniProtKB-KW"/>
</dbReference>
<dbReference type="InterPro" id="IPR029338">
    <property type="entry name" value="TSSC4"/>
</dbReference>
<dbReference type="PANTHER" id="PTHR13445">
    <property type="entry name" value="TUMOR SUPPRESSING SUBTRANSFERABLE CANDIDATE 4 TSSC4"/>
    <property type="match status" value="1"/>
</dbReference>
<keyword evidence="6" id="KW-0747">Spliceosome</keyword>